<dbReference type="GO" id="GO:0003824">
    <property type="term" value="F:catalytic activity"/>
    <property type="evidence" value="ECO:0007669"/>
    <property type="project" value="InterPro"/>
</dbReference>
<protein>
    <recommendedName>
        <fullName evidence="1">HIT domain-containing protein</fullName>
    </recommendedName>
</protein>
<feature type="domain" description="HIT" evidence="1">
    <location>
        <begin position="7"/>
        <end position="116"/>
    </location>
</feature>
<name>A0A381QAV3_9ZZZZ</name>
<dbReference type="PRINTS" id="PR00332">
    <property type="entry name" value="HISTRIAD"/>
</dbReference>
<dbReference type="InterPro" id="IPR001310">
    <property type="entry name" value="Histidine_triad_HIT"/>
</dbReference>
<evidence type="ECO:0000259" key="1">
    <source>
        <dbReference type="PROSITE" id="PS51084"/>
    </source>
</evidence>
<dbReference type="AlphaFoldDB" id="A0A381QAV3"/>
<dbReference type="PANTHER" id="PTHR23089">
    <property type="entry name" value="HISTIDINE TRIAD HIT PROTEIN"/>
    <property type="match status" value="1"/>
</dbReference>
<accession>A0A381QAV3</accession>
<dbReference type="Pfam" id="PF01230">
    <property type="entry name" value="HIT"/>
    <property type="match status" value="1"/>
</dbReference>
<organism evidence="2">
    <name type="scientific">marine metagenome</name>
    <dbReference type="NCBI Taxonomy" id="408172"/>
    <lineage>
        <taxon>unclassified sequences</taxon>
        <taxon>metagenomes</taxon>
        <taxon>ecological metagenomes</taxon>
    </lineage>
</organism>
<proteinExistence type="predicted"/>
<dbReference type="PROSITE" id="PS51084">
    <property type="entry name" value="HIT_2"/>
    <property type="match status" value="1"/>
</dbReference>
<dbReference type="InterPro" id="IPR019808">
    <property type="entry name" value="Histidine_triad_CS"/>
</dbReference>
<dbReference type="SUPFAM" id="SSF54197">
    <property type="entry name" value="HIT-like"/>
    <property type="match status" value="1"/>
</dbReference>
<dbReference type="CDD" id="cd01276">
    <property type="entry name" value="PKCI_related"/>
    <property type="match status" value="1"/>
</dbReference>
<evidence type="ECO:0000313" key="2">
    <source>
        <dbReference type="EMBL" id="SUZ76455.1"/>
    </source>
</evidence>
<gene>
    <name evidence="2" type="ORF">METZ01_LOCUS29309</name>
</gene>
<dbReference type="EMBL" id="UINC01001279">
    <property type="protein sequence ID" value="SUZ76455.1"/>
    <property type="molecule type" value="Genomic_DNA"/>
</dbReference>
<dbReference type="Gene3D" id="3.30.428.10">
    <property type="entry name" value="HIT-like"/>
    <property type="match status" value="1"/>
</dbReference>
<dbReference type="InterPro" id="IPR011146">
    <property type="entry name" value="HIT-like"/>
</dbReference>
<dbReference type="InterPro" id="IPR036265">
    <property type="entry name" value="HIT-like_sf"/>
</dbReference>
<dbReference type="PROSITE" id="PS00892">
    <property type="entry name" value="HIT_1"/>
    <property type="match status" value="1"/>
</dbReference>
<sequence>MAANECLFCKIVVGDVPADILYQDDEVLAFHDINPQAPIHILVVPKQHLDSLASVADENRNLMGHIMLTAKEIAKDEGLSHSGYRTVINVGADGGQTVNHLHLHLLGGRALRWPPG</sequence>
<reference evidence="2" key="1">
    <citation type="submission" date="2018-05" db="EMBL/GenBank/DDBJ databases">
        <authorList>
            <person name="Lanie J.A."/>
            <person name="Ng W.-L."/>
            <person name="Kazmierczak K.M."/>
            <person name="Andrzejewski T.M."/>
            <person name="Davidsen T.M."/>
            <person name="Wayne K.J."/>
            <person name="Tettelin H."/>
            <person name="Glass J.I."/>
            <person name="Rusch D."/>
            <person name="Podicherti R."/>
            <person name="Tsui H.-C.T."/>
            <person name="Winkler M.E."/>
        </authorList>
    </citation>
    <scope>NUCLEOTIDE SEQUENCE</scope>
</reference>